<gene>
    <name evidence="2" type="ORF">BCR44DRAFT_1287586</name>
</gene>
<name>A0A1Y2H8K5_9FUNG</name>
<accession>A0A1Y2H8K5</accession>
<sequence>MRNVVLRRSSTIAESDSSAGSVAQSPRSRTPSVSRHSLRSMTKLPSKPEPGWSSVACVALGLQLLCHFLRIRYVAALIYQDRPSVQFDWFLGSTKFLSDIGDPIILFILDRQFQQALKEMLGRE</sequence>
<comment type="caution">
    <text evidence="2">The sequence shown here is derived from an EMBL/GenBank/DDBJ whole genome shotgun (WGS) entry which is preliminary data.</text>
</comment>
<feature type="region of interest" description="Disordered" evidence="1">
    <location>
        <begin position="1"/>
        <end position="51"/>
    </location>
</feature>
<reference evidence="2 3" key="1">
    <citation type="submission" date="2016-07" db="EMBL/GenBank/DDBJ databases">
        <title>Pervasive Adenine N6-methylation of Active Genes in Fungi.</title>
        <authorList>
            <consortium name="DOE Joint Genome Institute"/>
            <person name="Mondo S.J."/>
            <person name="Dannebaum R.O."/>
            <person name="Kuo R.C."/>
            <person name="Labutti K."/>
            <person name="Haridas S."/>
            <person name="Kuo A."/>
            <person name="Salamov A."/>
            <person name="Ahrendt S.R."/>
            <person name="Lipzen A."/>
            <person name="Sullivan W."/>
            <person name="Andreopoulos W.B."/>
            <person name="Clum A."/>
            <person name="Lindquist E."/>
            <person name="Daum C."/>
            <person name="Ramamoorthy G.K."/>
            <person name="Gryganskyi A."/>
            <person name="Culley D."/>
            <person name="Magnuson J.K."/>
            <person name="James T.Y."/>
            <person name="O'Malley M.A."/>
            <person name="Stajich J.E."/>
            <person name="Spatafora J.W."/>
            <person name="Visel A."/>
            <person name="Grigoriev I.V."/>
        </authorList>
    </citation>
    <scope>NUCLEOTIDE SEQUENCE [LARGE SCALE GENOMIC DNA]</scope>
    <source>
        <strain evidence="2 3">PL171</strain>
    </source>
</reference>
<dbReference type="Proteomes" id="UP000193411">
    <property type="component" value="Unassembled WGS sequence"/>
</dbReference>
<keyword evidence="3" id="KW-1185">Reference proteome</keyword>
<organism evidence="2 3">
    <name type="scientific">Catenaria anguillulae PL171</name>
    <dbReference type="NCBI Taxonomy" id="765915"/>
    <lineage>
        <taxon>Eukaryota</taxon>
        <taxon>Fungi</taxon>
        <taxon>Fungi incertae sedis</taxon>
        <taxon>Blastocladiomycota</taxon>
        <taxon>Blastocladiomycetes</taxon>
        <taxon>Blastocladiales</taxon>
        <taxon>Catenariaceae</taxon>
        <taxon>Catenaria</taxon>
    </lineage>
</organism>
<feature type="compositionally biased region" description="Polar residues" evidence="1">
    <location>
        <begin position="8"/>
        <end position="35"/>
    </location>
</feature>
<evidence type="ECO:0000313" key="3">
    <source>
        <dbReference type="Proteomes" id="UP000193411"/>
    </source>
</evidence>
<dbReference type="EMBL" id="MCFL01000072">
    <property type="protein sequence ID" value="ORZ30916.1"/>
    <property type="molecule type" value="Genomic_DNA"/>
</dbReference>
<proteinExistence type="predicted"/>
<dbReference type="AlphaFoldDB" id="A0A1Y2H8K5"/>
<evidence type="ECO:0000313" key="2">
    <source>
        <dbReference type="EMBL" id="ORZ30916.1"/>
    </source>
</evidence>
<evidence type="ECO:0000256" key="1">
    <source>
        <dbReference type="SAM" id="MobiDB-lite"/>
    </source>
</evidence>
<protein>
    <submittedName>
        <fullName evidence="2">Uncharacterized protein</fullName>
    </submittedName>
</protein>